<dbReference type="Proteomes" id="UP001165263">
    <property type="component" value="Unassembled WGS sequence"/>
</dbReference>
<evidence type="ECO:0000256" key="1">
    <source>
        <dbReference type="SAM" id="MobiDB-lite"/>
    </source>
</evidence>
<feature type="compositionally biased region" description="Low complexity" evidence="1">
    <location>
        <begin position="774"/>
        <end position="788"/>
    </location>
</feature>
<feature type="domain" description="Bacterial Ig-like" evidence="4">
    <location>
        <begin position="769"/>
        <end position="864"/>
    </location>
</feature>
<feature type="region of interest" description="Disordered" evidence="1">
    <location>
        <begin position="2283"/>
        <end position="2305"/>
    </location>
</feature>
<dbReference type="Gene3D" id="2.60.40.10">
    <property type="entry name" value="Immunoglobulins"/>
    <property type="match status" value="10"/>
</dbReference>
<feature type="region of interest" description="Disordered" evidence="1">
    <location>
        <begin position="1071"/>
        <end position="1097"/>
    </location>
</feature>
<organism evidence="5 6">
    <name type="scientific">Telluria mixta</name>
    <dbReference type="NCBI Taxonomy" id="34071"/>
    <lineage>
        <taxon>Bacteria</taxon>
        <taxon>Pseudomonadati</taxon>
        <taxon>Pseudomonadota</taxon>
        <taxon>Betaproteobacteria</taxon>
        <taxon>Burkholderiales</taxon>
        <taxon>Oxalobacteraceae</taxon>
        <taxon>Telluria group</taxon>
        <taxon>Telluria</taxon>
    </lineage>
</organism>
<dbReference type="Pfam" id="PF19077">
    <property type="entry name" value="Big_13"/>
    <property type="match status" value="9"/>
</dbReference>
<proteinExistence type="predicted"/>
<reference evidence="5" key="1">
    <citation type="submission" date="2022-08" db="EMBL/GenBank/DDBJ databases">
        <title>Reclassification of Massilia species as members of the genera Telluria, Duganella, Pseudoduganella, Mokoshia gen. nov. and Zemynaea gen. nov. using orthogonal and non-orthogonal genome-based approaches.</title>
        <authorList>
            <person name="Bowman J.P."/>
        </authorList>
    </citation>
    <scope>NUCLEOTIDE SEQUENCE</scope>
    <source>
        <strain evidence="5">LMG 11547</strain>
    </source>
</reference>
<feature type="compositionally biased region" description="Low complexity" evidence="1">
    <location>
        <begin position="1083"/>
        <end position="1097"/>
    </location>
</feature>
<feature type="compositionally biased region" description="Low complexity" evidence="1">
    <location>
        <begin position="2291"/>
        <end position="2305"/>
    </location>
</feature>
<name>A0ABT2C0A2_9BURK</name>
<feature type="domain" description="Bacterial Ig-like" evidence="4">
    <location>
        <begin position="1988"/>
        <end position="2083"/>
    </location>
</feature>
<feature type="domain" description="DUF4347" evidence="3">
    <location>
        <begin position="19"/>
        <end position="183"/>
    </location>
</feature>
<feature type="region of interest" description="Disordered" evidence="1">
    <location>
        <begin position="1675"/>
        <end position="1705"/>
    </location>
</feature>
<sequence length="3022" mass="291331">MYRQTSSHLVSHAVQPREIAFIDSALDDRALLAAALRPGVAVVEFGGGQDGLAQLALWADGQADYDAIHVLCHGEPGRLALGGHALDLDGLGRPEAAAALAALGAALTPGGALLLYACSVGAGDVGRRFVTALAQATGAAVAASEVPTGAAARGGDWALAVRTGTVFVPLAVDVARAVAWPHLMAGVAFDLSAGTRDDNTDLAGAVTETIGGLTMSAIAIPLPGQFDNDAYIWDTTQFGDFVPSGTWSYIATSNNSVMLISQMGVTASVTVTFSQALALNSLDFADAMDLSGARLRITATNTGDTTVVDVPAHADCHVVLNWVGVTGFTITNELGSALDPLIMDNIVVTPGATPTTTVTTASLSADTGASSTDFVTKTAAQTISGTLSGLLASGEAVQISYDNGAHWQNAGTYTVGSNTWSTTTTLAGSGTMQVRVTNAYGGSTAYSHTYTMDTTAPNAPSTPDLGSASDSGASNSDNITANVTPVITGTAESGSTVTLYDTDGTTVLGTATAAGGSWSIPASALGQGSHTLTAKATDLAGNVSNASSGLAVTIDTAAPASLALSASSLVAANAGSGASVGTLSAIDATAVTYAFAVGNGTNDADNGQFAVSGTTLSVGGSALTAGTYHVYLSATDAAGNVGYLAQTITVQSVPAVSSIVRGGGAGAGVAGSATSVDYTVTFSESVSGVDASDFALTATGTASGAIAAVSGSGTTYTITVDSLAGDGTLRLDLNASGTGIQNGSSVAIASGYTAGAAYTLDHTAPNAPSTPDMSSASDGGSSSSDDITATATPVVTGTAEAGSTVTLYDTNGTTVLGTTTATGGNWSITAGTLAEGSHTLTAKAADAAGNVSNASGALAVTIDTTAPASVALSASTVATSSAGSGAAVGTLSATDATVVTYALTTGNGTNDADNGQFAVSGNALAVGGSALTAGTYHVYLSATDAAGNVSYLAQNITVVDAPTVSSIVRAGGAGAGAAGSATSVDYTVTFSESVTGVDASDFALTATGTASGTIASVSGSGTTYTVTVGSLAGDGTLRLDVNASGTGILNGSSIAIGGGYTSGATYALDHTAPNAPSTPDLNGGSDSGSSNSDDITSSVTPVITGTAEAGSTVTLYDTNGTTVLGTTTATGGNWSITAGTLAEGSHTLTAKAADAAGNVSNASGALAVTIDTTAPASVALSATSLVTANAGSGASVGTLSATDATAVTYALATGNGTNDANNAQFALSGNTVTVGGSALTAGTYHVYLSATDAAGNVSYLAENITVQDAPTVSSIVRVGGADAGAATSVDYTVTFSESVTGVDAGDFALTATGTAAGHISAVSGSGTTYTVTVGSLTGDGTLRLDLNASGTGIQNGSSIAIGGGYTSGATYALDHTAPNAPSSPDLSGGSDSGSSNSDDITSSVTPVITGTAEAGSTVTLYDTNGTTVLGTAGATGGVWSITANTLVDGNHTLTAKATDAAGNVSNASGALAVTIDTTAPASVALSASSLVTANAGSGATVGTLSATDATAVTYALASGSNDADNAKFALSGNTLTIGGSALAAGTYHVYLSATDAAGNVSHIAQNITVQDAPSVTSIVRVGGADAGAATSVDYTVTFSDSVTGVDAGDFALTATGTAGGHIAAVSGSGTTYTVTVDSLAGDGTLRLDLNASGTGIQNGSSIAIGGGYTSGATYTLDHTAPNAPSTPDLNGGSDSGSSNSDDITSSVTPVITGTAEAGCTVTLYDTNGTTVLGTTTATGGNWSITAGTLAEGNHALTAKATDAAGNVSNASSPLAVTIDTTAPANVALSASSLVTANAASGAMVGTLSATDATAVTYALASGSNDADNAKFALSGNTLAVGGSALTAGTYHVHLSATDAAGNVSYLAQNITVQDAPTVSSIVRVGGTNAGAATSVDYTVTFSDSVTGVDAGDFTLTATGTAAGHIAAVNGSGTTYTVTVDSLAGDGTLRLDLNASGTGIQNGGSIAIGGGYTGGATYTLDHTAPNAPSTPDLNGGSDSGASNSDDITSSVTPVVTGTAEAGSTVTLYDTNGTTVLGTTTATGGNWSITTGTLAEGSHTLTAKATDAAGNVSNASSPLAVTIDTTAPASVALSATTLVTANAGTGATVGTLSANDATAVTYALASGSNDADNAKFVLSGNTLTIGGSALTAGTYHVNLSATDAAGNVSHIAQNITVQDAPSVTSIVRVGGADAGAATSVDYTVTFSDSVTGVDASDFALTASGTAAGHIAAVNGSGTTYTVTVDSLAGDGTLRLDLNASGTGIQNGGSIAIGGGYTSGATYTLDHTAPNAPSTPDLSGGSDSGTSNTDNITANAVPIITGTAEAGSTVTLYDTNGTTVLGTTTTTNGTWSIAASTLADGNHRLTAKATDAAGNVSNASAPLTIAIDTVAAAPGAIALAAASDSGVAGDGITSVNAPAIAGTAEANATVTLYDTDGTTQLGTTTADGAGAWQIVSAALADGVHTLTARQVDRAGNASAASAGLTVTVDTQAPAAPEAPAVGAASDTGTVGDGITTVTRPVIRGTGAANAIVALYDTDGSTVLGTATVDGAGNWSVTSAALAVGTHALTAKQVDAAGNVSAAGAALALTIAAPPPPPPASSTIDGVAVSAQPVVLPGGGSGTQTVVPIVTPSRVESTGAAAVADIPLVQSGGANLLLAQVPVGFGLSATGGASRPAGDPLEHLIQAIVAATPGHAPADQAHLTGNGQQFLQALAADAPLLVQTVAPVSTGTAPAGQLVLTGTSDGAQHTALVIDATGLAAGSRIALNGVDFAAVVGAANVTGHSAGQILTGDAAAQTFTVAGNLGGAVFAGGGGDRLAFAATPATPASADGGVRADAGPVNTILHGGLGTDTAVFDGARSAYTFEQHEGYLVVTPTGQPAQHAVVVNVESLQFADATEAVVNRAGLSSIAGLYEAILGRQADYLGMDFWGGADRNGVGLGEIALRMIASQEAQGRLSGAFDGNASHDVALLYQDLFGRAGEAAGLAFWTDAMAHGMTLAQVAQSFATSAEFEQHKVGVAQWDFFV</sequence>
<feature type="domain" description="Bacterial Ig-like" evidence="4">
    <location>
        <begin position="1685"/>
        <end position="1780"/>
    </location>
</feature>
<keyword evidence="6" id="KW-1185">Reference proteome</keyword>
<evidence type="ECO:0000259" key="3">
    <source>
        <dbReference type="Pfam" id="PF14252"/>
    </source>
</evidence>
<feature type="compositionally biased region" description="Low complexity" evidence="1">
    <location>
        <begin position="466"/>
        <end position="478"/>
    </location>
</feature>
<comment type="caution">
    <text evidence="5">The sequence shown here is derived from an EMBL/GenBank/DDBJ whole genome shotgun (WGS) entry which is preliminary data.</text>
</comment>
<feature type="compositionally biased region" description="Low complexity" evidence="1">
    <location>
        <begin position="1991"/>
        <end position="2005"/>
    </location>
</feature>
<feature type="compositionally biased region" description="Low complexity" evidence="1">
    <location>
        <begin position="1691"/>
        <end position="1705"/>
    </location>
</feature>
<feature type="region of interest" description="Disordered" evidence="1">
    <location>
        <begin position="1981"/>
        <end position="2009"/>
    </location>
</feature>
<feature type="domain" description="Bacterial Ig-like" evidence="4">
    <location>
        <begin position="2497"/>
        <end position="2587"/>
    </location>
</feature>
<dbReference type="Pfam" id="PF13946">
    <property type="entry name" value="DUF4214"/>
    <property type="match status" value="1"/>
</dbReference>
<dbReference type="NCBIfam" id="NF033510">
    <property type="entry name" value="Ca_tandemer"/>
    <property type="match status" value="9"/>
</dbReference>
<feature type="domain" description="Bacterial Ig-like" evidence="4">
    <location>
        <begin position="461"/>
        <end position="556"/>
    </location>
</feature>
<feature type="domain" description="Bacterial Ig-like" evidence="4">
    <location>
        <begin position="1383"/>
        <end position="1477"/>
    </location>
</feature>
<dbReference type="InterPro" id="IPR013783">
    <property type="entry name" value="Ig-like_fold"/>
</dbReference>
<gene>
    <name evidence="5" type="ORF">NX786_12195</name>
</gene>
<dbReference type="InterPro" id="IPR025592">
    <property type="entry name" value="DUF4347"/>
</dbReference>
<feature type="region of interest" description="Disordered" evidence="1">
    <location>
        <begin position="454"/>
        <end position="480"/>
    </location>
</feature>
<dbReference type="InterPro" id="IPR025282">
    <property type="entry name" value="DUF4214"/>
</dbReference>
<feature type="domain" description="DUF4214" evidence="2">
    <location>
        <begin position="2965"/>
        <end position="3011"/>
    </location>
</feature>
<dbReference type="Pfam" id="PF14252">
    <property type="entry name" value="DUF4347"/>
    <property type="match status" value="1"/>
</dbReference>
<protein>
    <submittedName>
        <fullName evidence="5">Ig-like domain-containing protein</fullName>
    </submittedName>
</protein>
<dbReference type="InterPro" id="IPR044016">
    <property type="entry name" value="Big_13"/>
</dbReference>
<feature type="domain" description="Bacterial Ig-like" evidence="4">
    <location>
        <begin position="1077"/>
        <end position="1172"/>
    </location>
</feature>
<evidence type="ECO:0000313" key="5">
    <source>
        <dbReference type="EMBL" id="MCS0630094.1"/>
    </source>
</evidence>
<feature type="domain" description="Bacterial Ig-like" evidence="4">
    <location>
        <begin position="2392"/>
        <end position="2487"/>
    </location>
</feature>
<evidence type="ECO:0000313" key="6">
    <source>
        <dbReference type="Proteomes" id="UP001165263"/>
    </source>
</evidence>
<feature type="region of interest" description="Disordered" evidence="1">
    <location>
        <begin position="1375"/>
        <end position="1403"/>
    </location>
</feature>
<feature type="region of interest" description="Disordered" evidence="1">
    <location>
        <begin position="763"/>
        <end position="788"/>
    </location>
</feature>
<evidence type="ECO:0000259" key="2">
    <source>
        <dbReference type="Pfam" id="PF13946"/>
    </source>
</evidence>
<accession>A0ABT2C0A2</accession>
<feature type="compositionally biased region" description="Low complexity" evidence="1">
    <location>
        <begin position="1382"/>
        <end position="1403"/>
    </location>
</feature>
<dbReference type="RefSeq" id="WP_259449214.1">
    <property type="nucleotide sequence ID" value="NZ_JANUHC010000004.1"/>
</dbReference>
<evidence type="ECO:0000259" key="4">
    <source>
        <dbReference type="Pfam" id="PF19077"/>
    </source>
</evidence>
<dbReference type="EMBL" id="JANUHC010000004">
    <property type="protein sequence ID" value="MCS0630094.1"/>
    <property type="molecule type" value="Genomic_DNA"/>
</dbReference>
<feature type="domain" description="Bacterial Ig-like" evidence="4">
    <location>
        <begin position="2291"/>
        <end position="2386"/>
    </location>
</feature>